<dbReference type="PROSITE" id="PS50995">
    <property type="entry name" value="HTH_MARR_2"/>
    <property type="match status" value="1"/>
</dbReference>
<proteinExistence type="predicted"/>
<dbReference type="InterPro" id="IPR036388">
    <property type="entry name" value="WH-like_DNA-bd_sf"/>
</dbReference>
<sequence>MSRKSVPRELSVTVPVSPESSQLLAVFGKFGLAYHRWARSHLPVDAGLTVPRATMLLGLATKAERVSMGELAEFLEMSPRNVTVLVDGLEKENLVRRVPHERDRRATLIEITEDGKRVVEKTLLPSQLAIAELFEDLTPRDRKDLIRLMMKLLTSLQARGVEAPA</sequence>
<dbReference type="OrthoDB" id="8962745at2"/>
<dbReference type="SMART" id="SM00347">
    <property type="entry name" value="HTH_MARR"/>
    <property type="match status" value="1"/>
</dbReference>
<reference evidence="2 3" key="1">
    <citation type="submission" date="2016-01" db="EMBL/GenBank/DDBJ databases">
        <authorList>
            <person name="Oliw E.H."/>
        </authorList>
    </citation>
    <scope>NUCLEOTIDE SEQUENCE [LARGE SCALE GENOMIC DNA]</scope>
    <source>
        <strain evidence="2">LMG 27134</strain>
    </source>
</reference>
<dbReference type="InterPro" id="IPR039422">
    <property type="entry name" value="MarR/SlyA-like"/>
</dbReference>
<dbReference type="PANTHER" id="PTHR33164">
    <property type="entry name" value="TRANSCRIPTIONAL REGULATOR, MARR FAMILY"/>
    <property type="match status" value="1"/>
</dbReference>
<dbReference type="PRINTS" id="PR00598">
    <property type="entry name" value="HTHMARR"/>
</dbReference>
<gene>
    <name evidence="2" type="ORF">AWB69_02535</name>
</gene>
<organism evidence="2 3">
    <name type="scientific">Caballeronia udeis</name>
    <dbReference type="NCBI Taxonomy" id="1232866"/>
    <lineage>
        <taxon>Bacteria</taxon>
        <taxon>Pseudomonadati</taxon>
        <taxon>Pseudomonadota</taxon>
        <taxon>Betaproteobacteria</taxon>
        <taxon>Burkholderiales</taxon>
        <taxon>Burkholderiaceae</taxon>
        <taxon>Caballeronia</taxon>
    </lineage>
</organism>
<dbReference type="AlphaFoldDB" id="A0A158GEW8"/>
<evidence type="ECO:0000313" key="3">
    <source>
        <dbReference type="Proteomes" id="UP000054683"/>
    </source>
</evidence>
<name>A0A158GEW8_9BURK</name>
<evidence type="ECO:0000259" key="1">
    <source>
        <dbReference type="PROSITE" id="PS50995"/>
    </source>
</evidence>
<dbReference type="Pfam" id="PF12802">
    <property type="entry name" value="MarR_2"/>
    <property type="match status" value="1"/>
</dbReference>
<dbReference type="GO" id="GO:0006950">
    <property type="term" value="P:response to stress"/>
    <property type="evidence" value="ECO:0007669"/>
    <property type="project" value="TreeGrafter"/>
</dbReference>
<dbReference type="Gene3D" id="1.10.10.10">
    <property type="entry name" value="Winged helix-like DNA-binding domain superfamily/Winged helix DNA-binding domain"/>
    <property type="match status" value="1"/>
</dbReference>
<dbReference type="InterPro" id="IPR000835">
    <property type="entry name" value="HTH_MarR-typ"/>
</dbReference>
<dbReference type="Proteomes" id="UP000054683">
    <property type="component" value="Unassembled WGS sequence"/>
</dbReference>
<dbReference type="SUPFAM" id="SSF46785">
    <property type="entry name" value="Winged helix' DNA-binding domain"/>
    <property type="match status" value="1"/>
</dbReference>
<protein>
    <submittedName>
        <fullName evidence="2">MarR family transcriptional regulator</fullName>
    </submittedName>
</protein>
<dbReference type="EMBL" id="FCOK02000013">
    <property type="protein sequence ID" value="SAL30665.1"/>
    <property type="molecule type" value="Genomic_DNA"/>
</dbReference>
<accession>A0A158GEW8</accession>
<dbReference type="PANTHER" id="PTHR33164:SF57">
    <property type="entry name" value="MARR-FAMILY TRANSCRIPTIONAL REGULATOR"/>
    <property type="match status" value="1"/>
</dbReference>
<feature type="domain" description="HTH marR-type" evidence="1">
    <location>
        <begin position="20"/>
        <end position="154"/>
    </location>
</feature>
<dbReference type="GO" id="GO:0003700">
    <property type="term" value="F:DNA-binding transcription factor activity"/>
    <property type="evidence" value="ECO:0007669"/>
    <property type="project" value="InterPro"/>
</dbReference>
<dbReference type="InterPro" id="IPR036390">
    <property type="entry name" value="WH_DNA-bd_sf"/>
</dbReference>
<evidence type="ECO:0000313" key="2">
    <source>
        <dbReference type="EMBL" id="SAL30665.1"/>
    </source>
</evidence>